<evidence type="ECO:0000313" key="2">
    <source>
        <dbReference type="Proteomes" id="UP000814033"/>
    </source>
</evidence>
<protein>
    <submittedName>
        <fullName evidence="1">Uncharacterized protein</fullName>
    </submittedName>
</protein>
<keyword evidence="2" id="KW-1185">Reference proteome</keyword>
<evidence type="ECO:0000313" key="1">
    <source>
        <dbReference type="EMBL" id="KAI0049875.1"/>
    </source>
</evidence>
<dbReference type="Proteomes" id="UP000814033">
    <property type="component" value="Unassembled WGS sequence"/>
</dbReference>
<dbReference type="EMBL" id="MU275868">
    <property type="protein sequence ID" value="KAI0049875.1"/>
    <property type="molecule type" value="Genomic_DNA"/>
</dbReference>
<proteinExistence type="predicted"/>
<accession>A0ACB8S1Z9</accession>
<name>A0ACB8S1Z9_9AGAM</name>
<comment type="caution">
    <text evidence="1">The sequence shown here is derived from an EMBL/GenBank/DDBJ whole genome shotgun (WGS) entry which is preliminary data.</text>
</comment>
<reference evidence="1" key="1">
    <citation type="submission" date="2021-02" db="EMBL/GenBank/DDBJ databases">
        <authorList>
            <consortium name="DOE Joint Genome Institute"/>
            <person name="Ahrendt S."/>
            <person name="Looney B.P."/>
            <person name="Miyauchi S."/>
            <person name="Morin E."/>
            <person name="Drula E."/>
            <person name="Courty P.E."/>
            <person name="Chicoki N."/>
            <person name="Fauchery L."/>
            <person name="Kohler A."/>
            <person name="Kuo A."/>
            <person name="Labutti K."/>
            <person name="Pangilinan J."/>
            <person name="Lipzen A."/>
            <person name="Riley R."/>
            <person name="Andreopoulos W."/>
            <person name="He G."/>
            <person name="Johnson J."/>
            <person name="Barry K.W."/>
            <person name="Grigoriev I.V."/>
            <person name="Nagy L."/>
            <person name="Hibbett D."/>
            <person name="Henrissat B."/>
            <person name="Matheny P.B."/>
            <person name="Labbe J."/>
            <person name="Martin F."/>
        </authorList>
    </citation>
    <scope>NUCLEOTIDE SEQUENCE</scope>
    <source>
        <strain evidence="1">FP105234-sp</strain>
    </source>
</reference>
<sequence>MSATEKSAPAALSNPSLSSRTENGDAQPAATTYGKPWFTEGYWSNDPSTAQARKIYTKILAIFTFAIIILVLAVLSIYWGALWSSTAHVHNLKGWIVDFDGSDLGRSVVQAAAVTKGQKSVMTWEVHSASQFPNGVQDIEWQVLQDKVWAIVSVNAQATSKLNAAAAAVDSSYNASTAITVYSAEARSENAYRVLIRPNILSLLDRATLAFNTQFVQRIAQTGAANVTALAQVAPQLLSEPTSYTIVNLRPFDVPVAAAVTFVGLIYLLILAFVVSSANYAARVNVTQIEDRLTFRSLMLMRIFIPITAYFLVSLFYCLLSVAFQVPFARTFGHPGFLVYWMISWFAMCALGFGVEAMITILTPRFLPFFLLLWIISNVSVCYFPIELLPRVYHYGYAMPFYNVQQAVRTIVFNTKNQLGLNFGVQLAWVLVSLITMTLFQYHMRRQTILAREKSLADAQKP</sequence>
<reference evidence="1" key="2">
    <citation type="journal article" date="2022" name="New Phytol.">
        <title>Evolutionary transition to the ectomycorrhizal habit in the genomes of a hyperdiverse lineage of mushroom-forming fungi.</title>
        <authorList>
            <person name="Looney B."/>
            <person name="Miyauchi S."/>
            <person name="Morin E."/>
            <person name="Drula E."/>
            <person name="Courty P.E."/>
            <person name="Kohler A."/>
            <person name="Kuo A."/>
            <person name="LaButti K."/>
            <person name="Pangilinan J."/>
            <person name="Lipzen A."/>
            <person name="Riley R."/>
            <person name="Andreopoulos W."/>
            <person name="He G."/>
            <person name="Johnson J."/>
            <person name="Nolan M."/>
            <person name="Tritt A."/>
            <person name="Barry K.W."/>
            <person name="Grigoriev I.V."/>
            <person name="Nagy L.G."/>
            <person name="Hibbett D."/>
            <person name="Henrissat B."/>
            <person name="Matheny P.B."/>
            <person name="Labbe J."/>
            <person name="Martin F.M."/>
        </authorList>
    </citation>
    <scope>NUCLEOTIDE SEQUENCE</scope>
    <source>
        <strain evidence="1">FP105234-sp</strain>
    </source>
</reference>
<organism evidence="1 2">
    <name type="scientific">Auriscalpium vulgare</name>
    <dbReference type="NCBI Taxonomy" id="40419"/>
    <lineage>
        <taxon>Eukaryota</taxon>
        <taxon>Fungi</taxon>
        <taxon>Dikarya</taxon>
        <taxon>Basidiomycota</taxon>
        <taxon>Agaricomycotina</taxon>
        <taxon>Agaricomycetes</taxon>
        <taxon>Russulales</taxon>
        <taxon>Auriscalpiaceae</taxon>
        <taxon>Auriscalpium</taxon>
    </lineage>
</organism>
<gene>
    <name evidence="1" type="ORF">FA95DRAFT_1537385</name>
</gene>